<feature type="domain" description="UspA" evidence="2">
    <location>
        <begin position="1"/>
        <end position="141"/>
    </location>
</feature>
<dbReference type="STRING" id="1073996.SAMN05444271_10894"/>
<dbReference type="PRINTS" id="PR01438">
    <property type="entry name" value="UNVRSLSTRESS"/>
</dbReference>
<protein>
    <submittedName>
        <fullName evidence="3">Nucleotide-binding universal stress protein, UspA family</fullName>
    </submittedName>
</protein>
<reference evidence="3 4" key="1">
    <citation type="submission" date="2016-10" db="EMBL/GenBank/DDBJ databases">
        <authorList>
            <person name="de Groot N.N."/>
        </authorList>
    </citation>
    <scope>NUCLEOTIDE SEQUENCE [LARGE SCALE GENOMIC DNA]</scope>
    <source>
        <strain evidence="3 4">DSM 22187</strain>
    </source>
</reference>
<dbReference type="RefSeq" id="WP_089671921.1">
    <property type="nucleotide sequence ID" value="NZ_CP024845.1"/>
</dbReference>
<evidence type="ECO:0000313" key="4">
    <source>
        <dbReference type="Proteomes" id="UP000198888"/>
    </source>
</evidence>
<comment type="similarity">
    <text evidence="1">Belongs to the universal stress protein A family.</text>
</comment>
<dbReference type="Pfam" id="PF00582">
    <property type="entry name" value="Usp"/>
    <property type="match status" value="1"/>
</dbReference>
<dbReference type="Proteomes" id="UP000198888">
    <property type="component" value="Unassembled WGS sequence"/>
</dbReference>
<dbReference type="OrthoDB" id="105697at2157"/>
<dbReference type="SUPFAM" id="SSF52402">
    <property type="entry name" value="Adenine nucleotide alpha hydrolases-like"/>
    <property type="match status" value="1"/>
</dbReference>
<name>A0A1H6TSN8_9EURY</name>
<dbReference type="InterPro" id="IPR006015">
    <property type="entry name" value="Universal_stress_UspA"/>
</dbReference>
<dbReference type="CDD" id="cd00293">
    <property type="entry name" value="USP-like"/>
    <property type="match status" value="1"/>
</dbReference>
<sequence length="141" mass="14927">MVSHILVPMDDSEMAETALQFALETFPDAEITVLHVAGSPTSYMGGAMSLAISDDIDDAVAERAEPVLTRARELAAEAGCKIETEVDLGMPAKTIIEHASEYDQVIIGSHSSSSTLAERLLLGNVAETVAHESPVPVTIVH</sequence>
<accession>A0A2H4Q3D6</accession>
<keyword evidence="4" id="KW-1185">Reference proteome</keyword>
<dbReference type="AlphaFoldDB" id="A0A1H6TSN8"/>
<evidence type="ECO:0000313" key="3">
    <source>
        <dbReference type="EMBL" id="SEI80247.1"/>
    </source>
</evidence>
<dbReference type="PANTHER" id="PTHR46268">
    <property type="entry name" value="STRESS RESPONSE PROTEIN NHAX"/>
    <property type="match status" value="1"/>
</dbReference>
<dbReference type="KEGG" id="hae:halTADL_2133"/>
<evidence type="ECO:0000259" key="2">
    <source>
        <dbReference type="Pfam" id="PF00582"/>
    </source>
</evidence>
<evidence type="ECO:0000256" key="1">
    <source>
        <dbReference type="ARBA" id="ARBA00008791"/>
    </source>
</evidence>
<dbReference type="EMBL" id="FNYR01000008">
    <property type="protein sequence ID" value="SEI80247.1"/>
    <property type="molecule type" value="Genomic_DNA"/>
</dbReference>
<dbReference type="GeneID" id="35002909"/>
<dbReference type="Gene3D" id="3.40.50.12370">
    <property type="match status" value="1"/>
</dbReference>
<gene>
    <name evidence="3" type="ORF">SAMN05444271_10894</name>
</gene>
<proteinExistence type="inferred from homology"/>
<dbReference type="PANTHER" id="PTHR46268:SF24">
    <property type="entry name" value="UNIVERSAL STRESS PROTEIN"/>
    <property type="match status" value="1"/>
</dbReference>
<organism evidence="3 4">
    <name type="scientific">Halohasta litchfieldiae</name>
    <dbReference type="NCBI Taxonomy" id="1073996"/>
    <lineage>
        <taxon>Archaea</taxon>
        <taxon>Methanobacteriati</taxon>
        <taxon>Methanobacteriota</taxon>
        <taxon>Stenosarchaea group</taxon>
        <taxon>Halobacteria</taxon>
        <taxon>Halobacteriales</taxon>
        <taxon>Haloferacaceae</taxon>
        <taxon>Halohasta</taxon>
    </lineage>
</organism>
<dbReference type="InterPro" id="IPR006016">
    <property type="entry name" value="UspA"/>
</dbReference>
<accession>A0A1H6TSN8</accession>